<evidence type="ECO:0000256" key="2">
    <source>
        <dbReference type="SAM" id="MobiDB-lite"/>
    </source>
</evidence>
<dbReference type="PANTHER" id="PTHR24045:SF0">
    <property type="entry name" value="N-ACETYLGLUCOSAMINE-1-PHOSPHOTRANSFERASE SUBUNITS ALPHA_BETA"/>
    <property type="match status" value="1"/>
</dbReference>
<evidence type="ECO:0000259" key="4">
    <source>
        <dbReference type="Pfam" id="PF17101"/>
    </source>
</evidence>
<dbReference type="GO" id="GO:0046835">
    <property type="term" value="P:carbohydrate phosphorylation"/>
    <property type="evidence" value="ECO:0007669"/>
    <property type="project" value="TreeGrafter"/>
</dbReference>
<dbReference type="Proteomes" id="UP001313282">
    <property type="component" value="Unassembled WGS sequence"/>
</dbReference>
<feature type="domain" description="Stealth protein CR3 conserved region 3" evidence="5">
    <location>
        <begin position="447"/>
        <end position="496"/>
    </location>
</feature>
<evidence type="ECO:0000259" key="5">
    <source>
        <dbReference type="Pfam" id="PF17102"/>
    </source>
</evidence>
<sequence length="749" mass="85853">MMDPEVGLGKIDNESSSWPPPSSRVKGYFRLIYKSLTYRSRQAINFFFDINTQLRSGYVPIPRSLHIASEASPSTNYRKFAFLIFLAAWGLVVGMCGIYAYDGLDILPSAAVWGRKEVSKLLGPEYPVGYVISSSEWSTFEFGSKEIPAPPPEPAGSTVKYVQPPTDWLNCDAAKNFAKSLPEVTFVPFEEALEYNGEGQDISWLNAWLTDGRLDSYDMKAKSHPIDVVYTWVNGSSPAFHEAKQAVEARSRLMDIPDYRSDTLNRHRDWDELRYSVRSIEKFLEKREDGELRTPKVLGKVSIITTKHSDGPHEVQTPLWLNLSHPEAPEIIPQEALVSPMLAGTCAAETFSSCAIEARLDRLESDNDKVMILSDDMFLSNQHSAADIYSPLYGLPFVFEYDWPHYTLDYPPAFGSLEFRFGEHPYLYFCAYLLHVRFGWEYRSYNKHTVHSLSRTIMRELRSTFPSAFELSSAQRFRGESPSIHLWFLFDWYVIERHREALIWSYLFGKLQDDGSTKLSIKDLRERLSEIDTSNEFPRDSLVPEKVKSAYGAANIEPNIASQFLWSSADGPVWLSAEDERDLAKRVDDSLLHNRTFDETRKLAPCELKPECFEFPGVNSDDIPTELIFDKWRRTDRACGDCMINALLRKSGPLGFSAFLSTNPRRRSISLQSIYRYSHTFSRVDARYGMMENPDVVKSLTEEWVAQRPAEVCFNDHFFSEEPSEVQKFAEGAKGFFEKYFPSKSKWEL</sequence>
<evidence type="ECO:0000313" key="7">
    <source>
        <dbReference type="Proteomes" id="UP001313282"/>
    </source>
</evidence>
<keyword evidence="3" id="KW-1133">Transmembrane helix</keyword>
<keyword evidence="3" id="KW-0812">Transmembrane</keyword>
<dbReference type="InterPro" id="IPR031358">
    <property type="entry name" value="Stealth_CR1"/>
</dbReference>
<evidence type="ECO:0000313" key="6">
    <source>
        <dbReference type="EMBL" id="KAK6357765.1"/>
    </source>
</evidence>
<feature type="domain" description="Stealth protein CR1 conserved region 1" evidence="4">
    <location>
        <begin position="225"/>
        <end position="251"/>
    </location>
</feature>
<feature type="transmembrane region" description="Helical" evidence="3">
    <location>
        <begin position="80"/>
        <end position="101"/>
    </location>
</feature>
<dbReference type="InterPro" id="IPR047141">
    <property type="entry name" value="Stealth"/>
</dbReference>
<dbReference type="Pfam" id="PF17102">
    <property type="entry name" value="Stealth_CR3"/>
    <property type="match status" value="1"/>
</dbReference>
<accession>A0AAN8RHW4</accession>
<dbReference type="InterPro" id="IPR031357">
    <property type="entry name" value="Stealth_CR3"/>
</dbReference>
<feature type="region of interest" description="Disordered" evidence="2">
    <location>
        <begin position="1"/>
        <end position="21"/>
    </location>
</feature>
<keyword evidence="6" id="KW-0328">Glycosyltransferase</keyword>
<keyword evidence="3" id="KW-0472">Membrane</keyword>
<proteinExistence type="predicted"/>
<protein>
    <submittedName>
        <fullName evidence="6">Xanthine phosphoribosyltransferase 1</fullName>
    </submittedName>
</protein>
<keyword evidence="1" id="KW-0808">Transferase</keyword>
<reference evidence="6 7" key="1">
    <citation type="submission" date="2019-10" db="EMBL/GenBank/DDBJ databases">
        <authorList>
            <person name="Palmer J.M."/>
        </authorList>
    </citation>
    <scope>NUCLEOTIDE SEQUENCE [LARGE SCALE GENOMIC DNA]</scope>
    <source>
        <strain evidence="6 7">TWF718</strain>
    </source>
</reference>
<organism evidence="6 7">
    <name type="scientific">Orbilia javanica</name>
    <dbReference type="NCBI Taxonomy" id="47235"/>
    <lineage>
        <taxon>Eukaryota</taxon>
        <taxon>Fungi</taxon>
        <taxon>Dikarya</taxon>
        <taxon>Ascomycota</taxon>
        <taxon>Pezizomycotina</taxon>
        <taxon>Orbiliomycetes</taxon>
        <taxon>Orbiliales</taxon>
        <taxon>Orbiliaceae</taxon>
        <taxon>Orbilia</taxon>
    </lineage>
</organism>
<dbReference type="GO" id="GO:0003976">
    <property type="term" value="F:UDP-N-acetylglucosamine-lysosomal-enzyme N-acetylglucosaminephosphotransferase activity"/>
    <property type="evidence" value="ECO:0007669"/>
    <property type="project" value="TreeGrafter"/>
</dbReference>
<dbReference type="Pfam" id="PF17101">
    <property type="entry name" value="Stealth_CR1"/>
    <property type="match status" value="1"/>
</dbReference>
<dbReference type="GO" id="GO:0016757">
    <property type="term" value="F:glycosyltransferase activity"/>
    <property type="evidence" value="ECO:0007669"/>
    <property type="project" value="UniProtKB-KW"/>
</dbReference>
<dbReference type="EMBL" id="JAVHNR010000001">
    <property type="protein sequence ID" value="KAK6357765.1"/>
    <property type="molecule type" value="Genomic_DNA"/>
</dbReference>
<keyword evidence="7" id="KW-1185">Reference proteome</keyword>
<dbReference type="AlphaFoldDB" id="A0AAN8RHW4"/>
<dbReference type="PANTHER" id="PTHR24045">
    <property type="match status" value="1"/>
</dbReference>
<name>A0AAN8RHW4_9PEZI</name>
<dbReference type="GO" id="GO:0005794">
    <property type="term" value="C:Golgi apparatus"/>
    <property type="evidence" value="ECO:0007669"/>
    <property type="project" value="TreeGrafter"/>
</dbReference>
<comment type="caution">
    <text evidence="6">The sequence shown here is derived from an EMBL/GenBank/DDBJ whole genome shotgun (WGS) entry which is preliminary data.</text>
</comment>
<evidence type="ECO:0000256" key="1">
    <source>
        <dbReference type="ARBA" id="ARBA00022679"/>
    </source>
</evidence>
<evidence type="ECO:0000256" key="3">
    <source>
        <dbReference type="SAM" id="Phobius"/>
    </source>
</evidence>
<gene>
    <name evidence="6" type="primary">XPT1</name>
    <name evidence="6" type="ORF">TWF718_002071</name>
</gene>